<reference evidence="6 7" key="1">
    <citation type="journal article" date="2022" name="Nat. Plants">
        <title>Genomes of leafy and leafless Platanthera orchids illuminate the evolution of mycoheterotrophy.</title>
        <authorList>
            <person name="Li M.H."/>
            <person name="Liu K.W."/>
            <person name="Li Z."/>
            <person name="Lu H.C."/>
            <person name="Ye Q.L."/>
            <person name="Zhang D."/>
            <person name="Wang J.Y."/>
            <person name="Li Y.F."/>
            <person name="Zhong Z.M."/>
            <person name="Liu X."/>
            <person name="Yu X."/>
            <person name="Liu D.K."/>
            <person name="Tu X.D."/>
            <person name="Liu B."/>
            <person name="Hao Y."/>
            <person name="Liao X.Y."/>
            <person name="Jiang Y.T."/>
            <person name="Sun W.H."/>
            <person name="Chen J."/>
            <person name="Chen Y.Q."/>
            <person name="Ai Y."/>
            <person name="Zhai J.W."/>
            <person name="Wu S.S."/>
            <person name="Zhou Z."/>
            <person name="Hsiao Y.Y."/>
            <person name="Wu W.L."/>
            <person name="Chen Y.Y."/>
            <person name="Lin Y.F."/>
            <person name="Hsu J.L."/>
            <person name="Li C.Y."/>
            <person name="Wang Z.W."/>
            <person name="Zhao X."/>
            <person name="Zhong W.Y."/>
            <person name="Ma X.K."/>
            <person name="Ma L."/>
            <person name="Huang J."/>
            <person name="Chen G.Z."/>
            <person name="Huang M.Z."/>
            <person name="Huang L."/>
            <person name="Peng D.H."/>
            <person name="Luo Y.B."/>
            <person name="Zou S.Q."/>
            <person name="Chen S.P."/>
            <person name="Lan S."/>
            <person name="Tsai W.C."/>
            <person name="Van de Peer Y."/>
            <person name="Liu Z.J."/>
        </authorList>
    </citation>
    <scope>NUCLEOTIDE SEQUENCE [LARGE SCALE GENOMIC DNA]</scope>
    <source>
        <strain evidence="6">Lor288</strain>
    </source>
</reference>
<keyword evidence="4" id="KW-0804">Transcription</keyword>
<keyword evidence="2" id="KW-0805">Transcription regulation</keyword>
<evidence type="ECO:0000313" key="7">
    <source>
        <dbReference type="Proteomes" id="UP001412067"/>
    </source>
</evidence>
<evidence type="ECO:0000256" key="2">
    <source>
        <dbReference type="ARBA" id="ARBA00023015"/>
    </source>
</evidence>
<evidence type="ECO:0000313" key="6">
    <source>
        <dbReference type="EMBL" id="KAK8968489.1"/>
    </source>
</evidence>
<keyword evidence="3" id="KW-0238">DNA-binding</keyword>
<dbReference type="PANTHER" id="PTHR34397:SF22">
    <property type="entry name" value="OS05G0237600 PROTEIN"/>
    <property type="match status" value="1"/>
</dbReference>
<sequence>MAVHPMQQQKCFTTLITFSKSTMAALLPFIFTKLSSAPKRKHAETLELITKLTTAPPLPPPKQAAVNILAAEDTPGWVVNLAGVKRAAFAWKVMQKEIYISDISDQQNRLLIRSQVVAERIMPMMTGEEIEAANLTADTKKRRRLYNDGGEAGERKQGQEHGGLEVMVYNRDGWGCWLSLTRGDASKASVLKGGNYREFRHRSFFTAGDTVEMWAFRGEDGRLFLAIGNQINLEISL</sequence>
<dbReference type="InterPro" id="IPR015300">
    <property type="entry name" value="DNA-bd_pseudobarrel_sf"/>
</dbReference>
<evidence type="ECO:0000256" key="5">
    <source>
        <dbReference type="ARBA" id="ARBA00023242"/>
    </source>
</evidence>
<dbReference type="Gene3D" id="2.40.330.10">
    <property type="entry name" value="DNA-binding pseudobarrel domain"/>
    <property type="match status" value="1"/>
</dbReference>
<evidence type="ECO:0000256" key="1">
    <source>
        <dbReference type="ARBA" id="ARBA00004123"/>
    </source>
</evidence>
<dbReference type="PANTHER" id="PTHR34397">
    <property type="entry name" value="OS05G0237600 PROTEIN"/>
    <property type="match status" value="1"/>
</dbReference>
<dbReference type="Proteomes" id="UP001412067">
    <property type="component" value="Unassembled WGS sequence"/>
</dbReference>
<comment type="subcellular location">
    <subcellularLocation>
        <location evidence="1">Nucleus</location>
    </subcellularLocation>
</comment>
<dbReference type="EMBL" id="JBBWWR010000004">
    <property type="protein sequence ID" value="KAK8968489.1"/>
    <property type="molecule type" value="Genomic_DNA"/>
</dbReference>
<organism evidence="6 7">
    <name type="scientific">Platanthera guangdongensis</name>
    <dbReference type="NCBI Taxonomy" id="2320717"/>
    <lineage>
        <taxon>Eukaryota</taxon>
        <taxon>Viridiplantae</taxon>
        <taxon>Streptophyta</taxon>
        <taxon>Embryophyta</taxon>
        <taxon>Tracheophyta</taxon>
        <taxon>Spermatophyta</taxon>
        <taxon>Magnoliopsida</taxon>
        <taxon>Liliopsida</taxon>
        <taxon>Asparagales</taxon>
        <taxon>Orchidaceae</taxon>
        <taxon>Orchidoideae</taxon>
        <taxon>Orchideae</taxon>
        <taxon>Orchidinae</taxon>
        <taxon>Platanthera</taxon>
    </lineage>
</organism>
<gene>
    <name evidence="6" type="ORF">KSP40_PGU021677</name>
</gene>
<accession>A0ABR2MWB0</accession>
<evidence type="ECO:0000256" key="4">
    <source>
        <dbReference type="ARBA" id="ARBA00023163"/>
    </source>
</evidence>
<name>A0ABR2MWB0_9ASPA</name>
<protein>
    <submittedName>
        <fullName evidence="6">Uncharacterized protein</fullName>
    </submittedName>
</protein>
<comment type="caution">
    <text evidence="6">The sequence shown here is derived from an EMBL/GenBank/DDBJ whole genome shotgun (WGS) entry which is preliminary data.</text>
</comment>
<proteinExistence type="predicted"/>
<keyword evidence="7" id="KW-1185">Reference proteome</keyword>
<evidence type="ECO:0000256" key="3">
    <source>
        <dbReference type="ARBA" id="ARBA00023125"/>
    </source>
</evidence>
<keyword evidence="5" id="KW-0539">Nucleus</keyword>